<keyword evidence="1" id="KW-1133">Transmembrane helix</keyword>
<reference evidence="3" key="1">
    <citation type="journal article" date="2020" name="mSystems">
        <title>Genome- and Community-Level Interaction Insights into Carbon Utilization and Element Cycling Functions of Hydrothermarchaeota in Hydrothermal Sediment.</title>
        <authorList>
            <person name="Zhou Z."/>
            <person name="Liu Y."/>
            <person name="Xu W."/>
            <person name="Pan J."/>
            <person name="Luo Z.H."/>
            <person name="Li M."/>
        </authorList>
    </citation>
    <scope>NUCLEOTIDE SEQUENCE [LARGE SCALE GENOMIC DNA]</scope>
    <source>
        <strain evidence="3">HyVt-570</strain>
    </source>
</reference>
<dbReference type="Proteomes" id="UP000885759">
    <property type="component" value="Unassembled WGS sequence"/>
</dbReference>
<sequence>MKRWQDGVNLVLGLWLVVSPWVLAFSQNGAALWNALIVGAIFVVLSLLALSDAKPWEEWSELVVALWLLVSPWVLGYSAVGAAMWKAVIVAVIVGVLAYTAASQQPTQAA</sequence>
<feature type="transmembrane region" description="Helical" evidence="1">
    <location>
        <begin position="7"/>
        <end position="25"/>
    </location>
</feature>
<protein>
    <recommendedName>
        <fullName evidence="2">SPW repeat-containing integral membrane domain-containing protein</fullName>
    </recommendedName>
</protein>
<feature type="transmembrane region" description="Helical" evidence="1">
    <location>
        <begin position="62"/>
        <end position="79"/>
    </location>
</feature>
<organism evidence="3">
    <name type="scientific">Oceanithermus profundus</name>
    <dbReference type="NCBI Taxonomy" id="187137"/>
    <lineage>
        <taxon>Bacteria</taxon>
        <taxon>Thermotogati</taxon>
        <taxon>Deinococcota</taxon>
        <taxon>Deinococci</taxon>
        <taxon>Thermales</taxon>
        <taxon>Thermaceae</taxon>
        <taxon>Oceanithermus</taxon>
    </lineage>
</organism>
<evidence type="ECO:0000259" key="2">
    <source>
        <dbReference type="Pfam" id="PF03779"/>
    </source>
</evidence>
<dbReference type="InterPro" id="IPR005530">
    <property type="entry name" value="SPW"/>
</dbReference>
<comment type="caution">
    <text evidence="3">The sequence shown here is derived from an EMBL/GenBank/DDBJ whole genome shotgun (WGS) entry which is preliminary data.</text>
</comment>
<keyword evidence="1" id="KW-0812">Transmembrane</keyword>
<evidence type="ECO:0000256" key="1">
    <source>
        <dbReference type="SAM" id="Phobius"/>
    </source>
</evidence>
<accession>A0A7C4ZI86</accession>
<dbReference type="Pfam" id="PF03779">
    <property type="entry name" value="SPW"/>
    <property type="match status" value="1"/>
</dbReference>
<feature type="transmembrane region" description="Helical" evidence="1">
    <location>
        <begin position="31"/>
        <end position="50"/>
    </location>
</feature>
<keyword evidence="1" id="KW-0472">Membrane</keyword>
<feature type="domain" description="SPW repeat-containing integral membrane" evidence="2">
    <location>
        <begin position="4"/>
        <end position="98"/>
    </location>
</feature>
<dbReference type="EMBL" id="DRPZ01000196">
    <property type="protein sequence ID" value="HGY09861.1"/>
    <property type="molecule type" value="Genomic_DNA"/>
</dbReference>
<dbReference type="AlphaFoldDB" id="A0A7C4ZI86"/>
<evidence type="ECO:0000313" key="3">
    <source>
        <dbReference type="EMBL" id="HGY09861.1"/>
    </source>
</evidence>
<gene>
    <name evidence="3" type="ORF">ENK37_07405</name>
</gene>
<proteinExistence type="predicted"/>
<name>A0A7C4ZI86_9DEIN</name>